<evidence type="ECO:0000256" key="1">
    <source>
        <dbReference type="SAM" id="MobiDB-lite"/>
    </source>
</evidence>
<feature type="region of interest" description="Disordered" evidence="1">
    <location>
        <begin position="71"/>
        <end position="99"/>
    </location>
</feature>
<dbReference type="Proteomes" id="UP000011083">
    <property type="component" value="Unassembled WGS sequence"/>
</dbReference>
<sequence length="99" mass="10909">MLEYVVPLGLLAIAVLILYKVLLPQPGGAGLQSRASAEEVERERANAAVDTIKKRMNEFVEARNREADEVMVPGGEESLERKLNDSEELSDEELLKTVG</sequence>
<evidence type="ECO:0000313" key="4">
    <source>
        <dbReference type="Proteomes" id="UP000011083"/>
    </source>
</evidence>
<keyword evidence="2" id="KW-0472">Membrane</keyword>
<reference evidence="3 4" key="1">
    <citation type="journal article" date="2013" name="Genome Biol.">
        <title>Genome of Acanthamoeba castellanii highlights extensive lateral gene transfer and early evolution of tyrosine kinase signaling.</title>
        <authorList>
            <person name="Clarke M."/>
            <person name="Lohan A.J."/>
            <person name="Liu B."/>
            <person name="Lagkouvardos I."/>
            <person name="Roy S."/>
            <person name="Zafar N."/>
            <person name="Bertelli C."/>
            <person name="Schilde C."/>
            <person name="Kianianmomeni A."/>
            <person name="Burglin T.R."/>
            <person name="Frech C."/>
            <person name="Turcotte B."/>
            <person name="Kopec K.O."/>
            <person name="Synnott J.M."/>
            <person name="Choo C."/>
            <person name="Paponov I."/>
            <person name="Finkler A."/>
            <person name="Soon Heng Tan C."/>
            <person name="Hutchins A.P."/>
            <person name="Weinmeier T."/>
            <person name="Rattei T."/>
            <person name="Chu J.S."/>
            <person name="Gimenez G."/>
            <person name="Irimia M."/>
            <person name="Rigden D.J."/>
            <person name="Fitzpatrick D.A."/>
            <person name="Lorenzo-Morales J."/>
            <person name="Bateman A."/>
            <person name="Chiu C.H."/>
            <person name="Tang P."/>
            <person name="Hegemann P."/>
            <person name="Fromm H."/>
            <person name="Raoult D."/>
            <person name="Greub G."/>
            <person name="Miranda-Saavedra D."/>
            <person name="Chen N."/>
            <person name="Nash P."/>
            <person name="Ginger M.L."/>
            <person name="Horn M."/>
            <person name="Schaap P."/>
            <person name="Caler L."/>
            <person name="Loftus B."/>
        </authorList>
    </citation>
    <scope>NUCLEOTIDE SEQUENCE [LARGE SCALE GENOMIC DNA]</scope>
    <source>
        <strain evidence="3 4">Neff</strain>
    </source>
</reference>
<keyword evidence="2" id="KW-1133">Transmembrane helix</keyword>
<dbReference type="GeneID" id="14922140"/>
<dbReference type="KEGG" id="acan:ACA1_111050"/>
<keyword evidence="2" id="KW-0812">Transmembrane</keyword>
<evidence type="ECO:0000313" key="3">
    <source>
        <dbReference type="EMBL" id="ELR21253.1"/>
    </source>
</evidence>
<dbReference type="AlphaFoldDB" id="L8H943"/>
<accession>L8H943</accession>
<keyword evidence="4" id="KW-1185">Reference proteome</keyword>
<feature type="transmembrane region" description="Helical" evidence="2">
    <location>
        <begin position="6"/>
        <end position="23"/>
    </location>
</feature>
<evidence type="ECO:0000256" key="2">
    <source>
        <dbReference type="SAM" id="Phobius"/>
    </source>
</evidence>
<gene>
    <name evidence="3" type="ORF">ACA1_111050</name>
</gene>
<organism evidence="3 4">
    <name type="scientific">Acanthamoeba castellanii (strain ATCC 30010 / Neff)</name>
    <dbReference type="NCBI Taxonomy" id="1257118"/>
    <lineage>
        <taxon>Eukaryota</taxon>
        <taxon>Amoebozoa</taxon>
        <taxon>Discosea</taxon>
        <taxon>Longamoebia</taxon>
        <taxon>Centramoebida</taxon>
        <taxon>Acanthamoebidae</taxon>
        <taxon>Acanthamoeba</taxon>
    </lineage>
</organism>
<dbReference type="EMBL" id="KB007905">
    <property type="protein sequence ID" value="ELR21253.1"/>
    <property type="molecule type" value="Genomic_DNA"/>
</dbReference>
<dbReference type="VEuPathDB" id="AmoebaDB:ACA1_111050"/>
<dbReference type="RefSeq" id="XP_004345379.1">
    <property type="nucleotide sequence ID" value="XM_004345329.1"/>
</dbReference>
<protein>
    <submittedName>
        <fullName evidence="3">Uncharacterized protein</fullName>
    </submittedName>
</protein>
<name>L8H943_ACACF</name>
<proteinExistence type="predicted"/>